<dbReference type="Proteomes" id="UP000664132">
    <property type="component" value="Unassembled WGS sequence"/>
</dbReference>
<feature type="chain" id="PRO_5034332354" evidence="1">
    <location>
        <begin position="26"/>
        <end position="170"/>
    </location>
</feature>
<proteinExistence type="predicted"/>
<gene>
    <name evidence="2" type="ORF">IFR04_013006</name>
</gene>
<dbReference type="OrthoDB" id="3453920at2759"/>
<protein>
    <submittedName>
        <fullName evidence="2">Uncharacterized protein</fullName>
    </submittedName>
</protein>
<keyword evidence="1" id="KW-0732">Signal</keyword>
<dbReference type="AlphaFoldDB" id="A0A8H7W3J9"/>
<feature type="signal peptide" evidence="1">
    <location>
        <begin position="1"/>
        <end position="25"/>
    </location>
</feature>
<sequence length="170" mass="18730">MHFNFQTLSLSLISAFLLCNDFVTATPQRRPTKKTTTTTAEATSTTAIATRTPKPLHGCRVFVQRWGLDSWETFDTMYESDGKEIFNQATIGSTTPGDELVPYQFGSNILHIYNTANPVYVGLPAGTMDPGKLSFVWGSQKWDNFSPGNPCLNKASNAGLNSSCTFQCDR</sequence>
<evidence type="ECO:0000313" key="2">
    <source>
        <dbReference type="EMBL" id="KAG4413862.1"/>
    </source>
</evidence>
<evidence type="ECO:0000313" key="3">
    <source>
        <dbReference type="Proteomes" id="UP000664132"/>
    </source>
</evidence>
<keyword evidence="3" id="KW-1185">Reference proteome</keyword>
<comment type="caution">
    <text evidence="2">The sequence shown here is derived from an EMBL/GenBank/DDBJ whole genome shotgun (WGS) entry which is preliminary data.</text>
</comment>
<name>A0A8H7W3J9_9HELO</name>
<accession>A0A8H7W3J9</accession>
<organism evidence="2 3">
    <name type="scientific">Cadophora malorum</name>
    <dbReference type="NCBI Taxonomy" id="108018"/>
    <lineage>
        <taxon>Eukaryota</taxon>
        <taxon>Fungi</taxon>
        <taxon>Dikarya</taxon>
        <taxon>Ascomycota</taxon>
        <taxon>Pezizomycotina</taxon>
        <taxon>Leotiomycetes</taxon>
        <taxon>Helotiales</taxon>
        <taxon>Ploettnerulaceae</taxon>
        <taxon>Cadophora</taxon>
    </lineage>
</organism>
<reference evidence="2" key="1">
    <citation type="submission" date="2021-02" db="EMBL/GenBank/DDBJ databases">
        <title>Genome sequence Cadophora malorum strain M34.</title>
        <authorList>
            <person name="Stefanovic E."/>
            <person name="Vu D."/>
            <person name="Scully C."/>
            <person name="Dijksterhuis J."/>
            <person name="Roader J."/>
            <person name="Houbraken J."/>
        </authorList>
    </citation>
    <scope>NUCLEOTIDE SEQUENCE</scope>
    <source>
        <strain evidence="2">M34</strain>
    </source>
</reference>
<evidence type="ECO:0000256" key="1">
    <source>
        <dbReference type="SAM" id="SignalP"/>
    </source>
</evidence>
<dbReference type="EMBL" id="JAFJYH010000292">
    <property type="protein sequence ID" value="KAG4413862.1"/>
    <property type="molecule type" value="Genomic_DNA"/>
</dbReference>